<dbReference type="Proteomes" id="UP000271925">
    <property type="component" value="Unassembled WGS sequence"/>
</dbReference>
<keyword evidence="5" id="KW-0808">Transferase</keyword>
<dbReference type="InterPro" id="IPR036890">
    <property type="entry name" value="HATPase_C_sf"/>
</dbReference>
<dbReference type="PROSITE" id="PS50885">
    <property type="entry name" value="HAMP"/>
    <property type="match status" value="1"/>
</dbReference>
<organism evidence="14 15">
    <name type="scientific">Larkinella rosea</name>
    <dbReference type="NCBI Taxonomy" id="2025312"/>
    <lineage>
        <taxon>Bacteria</taxon>
        <taxon>Pseudomonadati</taxon>
        <taxon>Bacteroidota</taxon>
        <taxon>Cytophagia</taxon>
        <taxon>Cytophagales</taxon>
        <taxon>Spirosomataceae</taxon>
        <taxon>Larkinella</taxon>
    </lineage>
</organism>
<dbReference type="SMART" id="SM00388">
    <property type="entry name" value="HisKA"/>
    <property type="match status" value="1"/>
</dbReference>
<dbReference type="SMART" id="SM00387">
    <property type="entry name" value="HATPase_c"/>
    <property type="match status" value="1"/>
</dbReference>
<evidence type="ECO:0000256" key="10">
    <source>
        <dbReference type="ARBA" id="ARBA00023136"/>
    </source>
</evidence>
<proteinExistence type="predicted"/>
<evidence type="ECO:0000256" key="8">
    <source>
        <dbReference type="ARBA" id="ARBA00022989"/>
    </source>
</evidence>
<dbReference type="RefSeq" id="WP_124875856.1">
    <property type="nucleotide sequence ID" value="NZ_RQJO01000008.1"/>
</dbReference>
<protein>
    <recommendedName>
        <fullName evidence="3">histidine kinase</fullName>
        <ecNumber evidence="3">2.7.13.3</ecNumber>
    </recommendedName>
</protein>
<dbReference type="InterPro" id="IPR036097">
    <property type="entry name" value="HisK_dim/P_sf"/>
</dbReference>
<dbReference type="Gene3D" id="6.10.340.10">
    <property type="match status" value="1"/>
</dbReference>
<keyword evidence="4" id="KW-0597">Phosphoprotein</keyword>
<keyword evidence="6 11" id="KW-0812">Transmembrane</keyword>
<evidence type="ECO:0000313" key="15">
    <source>
        <dbReference type="Proteomes" id="UP000271925"/>
    </source>
</evidence>
<accession>A0A3P1BV80</accession>
<evidence type="ECO:0000259" key="12">
    <source>
        <dbReference type="PROSITE" id="PS50109"/>
    </source>
</evidence>
<evidence type="ECO:0000256" key="3">
    <source>
        <dbReference type="ARBA" id="ARBA00012438"/>
    </source>
</evidence>
<dbReference type="GO" id="GO:0005886">
    <property type="term" value="C:plasma membrane"/>
    <property type="evidence" value="ECO:0007669"/>
    <property type="project" value="TreeGrafter"/>
</dbReference>
<keyword evidence="8 11" id="KW-1133">Transmembrane helix</keyword>
<evidence type="ECO:0000256" key="1">
    <source>
        <dbReference type="ARBA" id="ARBA00000085"/>
    </source>
</evidence>
<dbReference type="Pfam" id="PF00512">
    <property type="entry name" value="HisKA"/>
    <property type="match status" value="1"/>
</dbReference>
<reference evidence="14 15" key="1">
    <citation type="submission" date="2018-11" db="EMBL/GenBank/DDBJ databases">
        <authorList>
            <person name="Zhou Z."/>
            <person name="Wang G."/>
        </authorList>
    </citation>
    <scope>NUCLEOTIDE SEQUENCE [LARGE SCALE GENOMIC DNA]</scope>
    <source>
        <strain evidence="14 15">KCTC52004</strain>
    </source>
</reference>
<dbReference type="InterPro" id="IPR003660">
    <property type="entry name" value="HAMP_dom"/>
</dbReference>
<dbReference type="AlphaFoldDB" id="A0A3P1BV80"/>
<dbReference type="InterPro" id="IPR050428">
    <property type="entry name" value="TCS_sensor_his_kinase"/>
</dbReference>
<dbReference type="PANTHER" id="PTHR45436:SF5">
    <property type="entry name" value="SENSOR HISTIDINE KINASE TRCS"/>
    <property type="match status" value="1"/>
</dbReference>
<feature type="transmembrane region" description="Helical" evidence="11">
    <location>
        <begin position="149"/>
        <end position="176"/>
    </location>
</feature>
<evidence type="ECO:0000313" key="14">
    <source>
        <dbReference type="EMBL" id="RRB04786.1"/>
    </source>
</evidence>
<dbReference type="Gene3D" id="1.10.287.130">
    <property type="match status" value="1"/>
</dbReference>
<dbReference type="EMBL" id="RQJO01000008">
    <property type="protein sequence ID" value="RRB04786.1"/>
    <property type="molecule type" value="Genomic_DNA"/>
</dbReference>
<dbReference type="Pfam" id="PF02518">
    <property type="entry name" value="HATPase_c"/>
    <property type="match status" value="1"/>
</dbReference>
<feature type="domain" description="HAMP" evidence="13">
    <location>
        <begin position="177"/>
        <end position="230"/>
    </location>
</feature>
<feature type="transmembrane region" description="Helical" evidence="11">
    <location>
        <begin position="119"/>
        <end position="137"/>
    </location>
</feature>
<dbReference type="PANTHER" id="PTHR45436">
    <property type="entry name" value="SENSOR HISTIDINE KINASE YKOH"/>
    <property type="match status" value="1"/>
</dbReference>
<dbReference type="SUPFAM" id="SSF55874">
    <property type="entry name" value="ATPase domain of HSP90 chaperone/DNA topoisomerase II/histidine kinase"/>
    <property type="match status" value="1"/>
</dbReference>
<evidence type="ECO:0000256" key="5">
    <source>
        <dbReference type="ARBA" id="ARBA00022679"/>
    </source>
</evidence>
<feature type="domain" description="Histidine kinase" evidence="12">
    <location>
        <begin position="238"/>
        <end position="456"/>
    </location>
</feature>
<keyword evidence="9" id="KW-0902">Two-component regulatory system</keyword>
<dbReference type="EC" id="2.7.13.3" evidence="3"/>
<gene>
    <name evidence="14" type="ORF">EHT25_15080</name>
</gene>
<keyword evidence="15" id="KW-1185">Reference proteome</keyword>
<comment type="catalytic activity">
    <reaction evidence="1">
        <text>ATP + protein L-histidine = ADP + protein N-phospho-L-histidine.</text>
        <dbReference type="EC" id="2.7.13.3"/>
    </reaction>
</comment>
<evidence type="ECO:0000256" key="7">
    <source>
        <dbReference type="ARBA" id="ARBA00022777"/>
    </source>
</evidence>
<feature type="transmembrane region" description="Helical" evidence="11">
    <location>
        <begin position="12"/>
        <end position="35"/>
    </location>
</feature>
<sequence>MTIRTRLTLRFTGLVSAILALAFACLYAFCSYFISSDFYRRLERKADTVGEFLIHQRMSPQLLGQFSRLRKDQLPAQKIAVYDGKNSPVFITNEQIPLAVSTKVLDEIRSRKNRKFRQGAAFVTGIQYATANGQYIVLASAENRYGDQFLLRMLGVLIGLFGGIVGIVAFSGWLYAGEALRPMQRMEQQLNHIFPNTLPERLPVSTENDEISRLSITINRLLDRIDESFRLQRMFVANVSHELKNPLTQISSQLEVALLNRRESTTYQETIRSVLDDVHELSTLTRELLQLSQVNQESAVGLLTDSVRLDEVVWDVWEDVSETNPHYDVIVHFEELPDDFNQVTVPGNTALLRTALKNLTENACKFSSDGNALIQVSFSKTAVRISIQNVGSPIPADELPYIFEPFYRGRQTAEVRGNGVGLSLVKRIVQLHQGTITVTSDEGQPTVFQLELVREFSR</sequence>
<evidence type="ECO:0000256" key="2">
    <source>
        <dbReference type="ARBA" id="ARBA00004370"/>
    </source>
</evidence>
<evidence type="ECO:0000256" key="4">
    <source>
        <dbReference type="ARBA" id="ARBA00022553"/>
    </source>
</evidence>
<dbReference type="Gene3D" id="3.30.565.10">
    <property type="entry name" value="Histidine kinase-like ATPase, C-terminal domain"/>
    <property type="match status" value="1"/>
</dbReference>
<dbReference type="CDD" id="cd00075">
    <property type="entry name" value="HATPase"/>
    <property type="match status" value="1"/>
</dbReference>
<evidence type="ECO:0000256" key="9">
    <source>
        <dbReference type="ARBA" id="ARBA00023012"/>
    </source>
</evidence>
<evidence type="ECO:0000256" key="6">
    <source>
        <dbReference type="ARBA" id="ARBA00022692"/>
    </source>
</evidence>
<dbReference type="OrthoDB" id="594725at2"/>
<dbReference type="InterPro" id="IPR005467">
    <property type="entry name" value="His_kinase_dom"/>
</dbReference>
<dbReference type="CDD" id="cd00082">
    <property type="entry name" value="HisKA"/>
    <property type="match status" value="1"/>
</dbReference>
<dbReference type="Pfam" id="PF00672">
    <property type="entry name" value="HAMP"/>
    <property type="match status" value="1"/>
</dbReference>
<comment type="subcellular location">
    <subcellularLocation>
        <location evidence="2">Membrane</location>
    </subcellularLocation>
</comment>
<dbReference type="PROSITE" id="PS50109">
    <property type="entry name" value="HIS_KIN"/>
    <property type="match status" value="1"/>
</dbReference>
<dbReference type="SMART" id="SM00304">
    <property type="entry name" value="HAMP"/>
    <property type="match status" value="1"/>
</dbReference>
<dbReference type="GO" id="GO:0000155">
    <property type="term" value="F:phosphorelay sensor kinase activity"/>
    <property type="evidence" value="ECO:0007669"/>
    <property type="project" value="InterPro"/>
</dbReference>
<keyword evidence="7 14" id="KW-0418">Kinase</keyword>
<dbReference type="SUPFAM" id="SSF47384">
    <property type="entry name" value="Homodimeric domain of signal transducing histidine kinase"/>
    <property type="match status" value="1"/>
</dbReference>
<dbReference type="PROSITE" id="PS51257">
    <property type="entry name" value="PROKAR_LIPOPROTEIN"/>
    <property type="match status" value="1"/>
</dbReference>
<dbReference type="InterPro" id="IPR004358">
    <property type="entry name" value="Sig_transdc_His_kin-like_C"/>
</dbReference>
<keyword evidence="10 11" id="KW-0472">Membrane</keyword>
<evidence type="ECO:0000259" key="13">
    <source>
        <dbReference type="PROSITE" id="PS50885"/>
    </source>
</evidence>
<evidence type="ECO:0000256" key="11">
    <source>
        <dbReference type="SAM" id="Phobius"/>
    </source>
</evidence>
<dbReference type="InterPro" id="IPR003661">
    <property type="entry name" value="HisK_dim/P_dom"/>
</dbReference>
<name>A0A3P1BV80_9BACT</name>
<dbReference type="InterPro" id="IPR003594">
    <property type="entry name" value="HATPase_dom"/>
</dbReference>
<comment type="caution">
    <text evidence="14">The sequence shown here is derived from an EMBL/GenBank/DDBJ whole genome shotgun (WGS) entry which is preliminary data.</text>
</comment>
<dbReference type="PRINTS" id="PR00344">
    <property type="entry name" value="BCTRLSENSOR"/>
</dbReference>